<feature type="compositionally biased region" description="Polar residues" evidence="4">
    <location>
        <begin position="1853"/>
        <end position="1866"/>
    </location>
</feature>
<feature type="compositionally biased region" description="Basic and acidic residues" evidence="4">
    <location>
        <begin position="1549"/>
        <end position="1562"/>
    </location>
</feature>
<feature type="compositionally biased region" description="Basic and acidic residues" evidence="4">
    <location>
        <begin position="1620"/>
        <end position="1659"/>
    </location>
</feature>
<feature type="compositionally biased region" description="Polar residues" evidence="4">
    <location>
        <begin position="1447"/>
        <end position="1462"/>
    </location>
</feature>
<feature type="compositionally biased region" description="Basic and acidic residues" evidence="4">
    <location>
        <begin position="1344"/>
        <end position="1379"/>
    </location>
</feature>
<dbReference type="PANTHER" id="PTHR15052:SF2">
    <property type="entry name" value="GENERAL TRANSCRIPTION FACTOR 3C POLYPEPTIDE 2"/>
    <property type="match status" value="1"/>
</dbReference>
<sequence>MDGTGRQVIMGPPAPVASTSNEPSPGNPSNAPPSEATKSAPPPKRIIKKIQLDFNKLKQAGLDRQLAEVLRNQKLGAQKVETPSSSIPSPSATAQSTSNTAECTLQQPQQQFRQPAPQPMVKRFMISEFIEKSVPIQTTPIPTVYNTTNANRSKHVKTLLKNRILNKNININSQPQQMPTTSKATSPSSAQGSAPRSAAPPAAFSLPIAKADLTIRQKQPPLLLNLVNQLPKHRDLCGSSNKTLMKQPEIPEQNHPKSSSVQQMAYSPQRIAVQQPPQTSTQLLPHHPFQPSPQVPVPQSVSAVPITLHKSPSPPLIVLENKVLAPNEKIDLSGLRLPNAPVSTTLSQVKPSESPVQTSIQSKIIKGKIIMNANKFKVSREKLAEMAKEIRHQVKQVKLPQTPEPVSSKDFTSTTERPFTITTILQQNKPPLFTPATLEGNNVYNPMQQDNELPACSGSSIISNPLPVDNSSTLEPKQMFVAESKEPKEYPKEKAAEASPLEFPVYIPSTLDVKLLPQLDPNSTNTLQLSEHNPVTPESAPEPKEYCKVVATKSSPPKHSEYISTTSNIEEVNTEQNPLDFPVYIPSTQLPSAVATESNSLLPVHTAEAMGFTEEKDAENSRPAYIPLTPEKISLPEKVTTASNAADLSKPEEFHEEVPTETSFLDLPVCIPSTCETKEFAKKESAEPIQPVLTHGAPTTSKLNAFSVKPNTESSYLASPAVQKVETAVDFIAQLAAENPLDESAFLDLSPEEQRLNALFGGGECCYMGVSPVDEPQQPQEDLSIGKIVQMDNMNILHATLDVHSDSTNVLRISPSAVRLQSSVAKLDMSLADIDEVADSVLEENKVQVNLPEQPAQAATKPSVVKSLAFESTSEEPKGDARSPEVTTTILAENPSTQKEFEVPLEEIKPVSDTEPVHEVNPPAKRTTTRSKRAKINLVQRSKRPSIPKTFEAKKTRLEFEEGDDEAMAIDHSLLEDRYGVTGIEVIHNSDSLTSDKVNLNLSSVKNNPKVPTDEKQCEEVSKSSKEVRVEETCINPQEVLQISTKSTTERDLTQLYHPPKMPKNKPSKKNSAQETLEDSQPTPSCSNVSLIDILSQDVPPAQGEAQIPFRKESIELNSNVNRTSDITGVQNLIGHLTAENVTPQFKKLSPTPKSEETSKPMTRKKLVKTRPILSKRSSKVSQKVQKEKSNHFEFLHPVSANVGGRIPTSSTSDDDGSIFLGFDNKEEKSSKTPVRSKRVRQMKLNETDISDDATPDYDETEEEQQSTERQPQEKNCEIDTQFTTNKPKVVGAFSDDSDSSSRGPTSPMDFGDNVSIDEDRACEVYPVRESTNWEKLVNASEQVEDKKDIGTNEKQDYPTETAVKSKVDRLTKTEDPPKIDGGISNTHLVEALSNASDKHNDQKSQTFMEENQKKSVIGKQDSTISDSKLRKSTRKSTKSNAPFEVDTTNEPSTSKDCLTNIRTKRQTRGRSITSGSLDDRELKGVLEDGDAVQKPNVPSALTENLHHLDCTENSDLKKTVENEKGKPKTTQRKSVESENTVSKNVENAAKEILEDVKDPENKNILLTTGENTILIEDQQGDQKTSAKSKGKRKSRSLAPIIKVTPATQPDVVANTQLKSESKVSKNQEEENLERVKPPEEENVKQEESKSVEEPDTSLKSKRNRKSRCTTPKIKVLPDIQHEVGTKPDQTSGIDGSKDEEEPFTASEKPFVHTENELFNVPGESNDDKSCMKPKEKRQSRYSSIKSVSATPAVSGPEKTSDRLITAVNKDSTEDRDTLNASVDATQAVNPKRKRKSRSTTPMLLVPPVVKAQEILDSSNSNTDLQEKLEEVKASEEANLSTTSVKTKKTRQSRSSTAKVTISAVTQPEPAPNPEEDLAEMNEPIIPKRQRGKRQSRISVKSNVTAPSSTPSEEPQPVEETRVTRKTFGSVTPDTPITSVNTPKDKEDSESAPTKGGGSNANSVPADPKSRKLRTSNFSEMISPKHEEPKVPAKRGRKRAAPVDTEIESAKKLKTDEGSETVSIVEFNLRLLLIRKREQLDSEEDLTENGKGEGPLQCGLCMKRSDKKNWQTHLGEHYGVGWPIGDTPKKITRAWVMTMMKNHLQNSSEKLICRLCNHQLGTPLGMLLHLEGCGNKQRIPCDFCNKLYTKLSLPGHIRTCPKRHVFQNEDDQEPADGDVVETVYSNAGRAKRKSTIKAETKLKKIGQELTSQKTGEETTAKNDFDGDSSDYDMAKDNESSEEYNSEGVDSNEDSLSTEDEGSLADNLSTTKRTKTNERGHINRKRKINRPVNTGESQQKPLLSRYHHLEARATHKWNEFVQSNYKADPLFSRLLPRYSKVSTEESNGLLPSKETTSMRYAYGNVSKEDDWKQLGPFEGFSKKGEYVSFLGRPIKQLAWVPLPPKIADQYLLCYLRPKMKTYARHTKLKDEEALLLLLKCTVVSDKPADKSWGLRPELHYGIRVPNGPVHSFCFLPSGGYDKSSNRLGLLAVGNSLSDVHIYALPLELTEDRTADDNVLIQLQSMITLSLDVNKPVQDQCTKICWSQALNHNFLATGYASGNIAFWDIGDTDSINCFNRNDETYFAPLNYFYIGERNVQFMDIHYDNNGPRWLAVGTSIRQFIVYDIANWSKPAILTQDSICTLYMANMTWSPICETLVVSSSHFTRTIAVSPSGIQFEHRTLDGTLTTTREMHTNCQQNHMVFVTDNGDLVFLDVRDLNCGPALLKSLVNRRVVSTTELHHLGATTPKTKDPISADEFLRDYGVQINPLVPAPHKKKSSYLDAKRRPQNVHTLALTRFNCVRCNWNSPAHTWVAMGAEHGLLRILNFDRDKFF</sequence>
<feature type="region of interest" description="Disordered" evidence="4">
    <location>
        <begin position="524"/>
        <end position="543"/>
    </location>
</feature>
<feature type="compositionally biased region" description="Polar residues" evidence="4">
    <location>
        <begin position="256"/>
        <end position="266"/>
    </location>
</feature>
<feature type="compositionally biased region" description="Basic residues" evidence="4">
    <location>
        <begin position="1587"/>
        <end position="1596"/>
    </location>
</feature>
<feature type="region of interest" description="Disordered" evidence="4">
    <location>
        <begin position="912"/>
        <end position="931"/>
    </location>
</feature>
<evidence type="ECO:0000313" key="6">
    <source>
        <dbReference type="Proteomes" id="UP001652680"/>
    </source>
</evidence>
<feature type="compositionally biased region" description="Low complexity" evidence="4">
    <location>
        <begin position="179"/>
        <end position="201"/>
    </location>
</feature>
<reference evidence="6" key="1">
    <citation type="journal article" date="2021" name="Elife">
        <title>Highly contiguous assemblies of 101 drosophilid genomes.</title>
        <authorList>
            <person name="Kim B.Y."/>
            <person name="Wang J.R."/>
            <person name="Miller D.E."/>
            <person name="Barmina O."/>
            <person name="Delaney E."/>
            <person name="Thompson A."/>
            <person name="Comeault A.A."/>
            <person name="Peede D."/>
            <person name="D'Agostino E.R."/>
            <person name="Pelaez J."/>
            <person name="Aguilar J.M."/>
            <person name="Haji D."/>
            <person name="Matsunaga T."/>
            <person name="Armstrong E.E."/>
            <person name="Zych M."/>
            <person name="Ogawa Y."/>
            <person name="Stamenkovic-Radak M."/>
            <person name="Jelic M."/>
            <person name="Veselinovic M.S."/>
            <person name="Tanaskovic M."/>
            <person name="Eric P."/>
            <person name="Gao J.J."/>
            <person name="Katoh T.K."/>
            <person name="Toda M.J."/>
            <person name="Watabe H."/>
            <person name="Watada M."/>
            <person name="Davis J.S."/>
            <person name="Moyle L.C."/>
            <person name="Manoli G."/>
            <person name="Bertolini E."/>
            <person name="Kostal V."/>
            <person name="Hawley R.S."/>
            <person name="Takahashi A."/>
            <person name="Jones C.D."/>
            <person name="Price D.K."/>
            <person name="Whiteman N."/>
            <person name="Kopp A."/>
            <person name="Matute D.R."/>
            <person name="Petrov D.A."/>
        </authorList>
    </citation>
    <scope>NUCLEOTIDE SEQUENCE [LARGE SCALE GENOMIC DNA]</scope>
</reference>
<evidence type="ECO:0000313" key="5">
    <source>
        <dbReference type="EnsemblMetazoa" id="XP_016974247.2"/>
    </source>
</evidence>
<feature type="compositionally biased region" description="Low complexity" evidence="4">
    <location>
        <begin position="274"/>
        <end position="287"/>
    </location>
</feature>
<feature type="region of interest" description="Disordered" evidence="4">
    <location>
        <begin position="77"/>
        <end position="101"/>
    </location>
</feature>
<dbReference type="EnsemblMetazoa" id="XM_017118758.2">
    <property type="protein sequence ID" value="XP_016974247.2"/>
    <property type="gene ID" value="LOC108041006"/>
</dbReference>
<feature type="compositionally biased region" description="Low complexity" evidence="4">
    <location>
        <begin position="82"/>
        <end position="101"/>
    </location>
</feature>
<evidence type="ECO:0000256" key="1">
    <source>
        <dbReference type="ARBA" id="ARBA00004123"/>
    </source>
</evidence>
<dbReference type="Proteomes" id="UP001652680">
    <property type="component" value="Unassembled WGS sequence"/>
</dbReference>
<feature type="compositionally biased region" description="Polar residues" evidence="4">
    <location>
        <begin position="1897"/>
        <end position="1913"/>
    </location>
</feature>
<dbReference type="RefSeq" id="XP_016974247.2">
    <property type="nucleotide sequence ID" value="XM_017118758.2"/>
</dbReference>
<feature type="compositionally biased region" description="Acidic residues" evidence="4">
    <location>
        <begin position="2239"/>
        <end position="2262"/>
    </location>
</feature>
<feature type="compositionally biased region" description="Acidic residues" evidence="4">
    <location>
        <begin position="1249"/>
        <end position="1266"/>
    </location>
</feature>
<accession>A0ABM5H487</accession>
<protein>
    <recommendedName>
        <fullName evidence="7">Titin</fullName>
    </recommendedName>
</protein>
<feature type="compositionally biased region" description="Basic and acidic residues" evidence="4">
    <location>
        <begin position="1726"/>
        <end position="1739"/>
    </location>
</feature>
<feature type="compositionally biased region" description="Polar residues" evidence="4">
    <location>
        <begin position="1779"/>
        <end position="1789"/>
    </location>
</feature>
<feature type="compositionally biased region" description="Polar residues" evidence="4">
    <location>
        <begin position="1927"/>
        <end position="1942"/>
    </location>
</feature>
<evidence type="ECO:0000256" key="3">
    <source>
        <dbReference type="ARBA" id="ARBA00023242"/>
    </source>
</evidence>
<keyword evidence="6" id="KW-1185">Reference proteome</keyword>
<reference evidence="5" key="2">
    <citation type="submission" date="2025-05" db="UniProtKB">
        <authorList>
            <consortium name="EnsemblMetazoa"/>
        </authorList>
    </citation>
    <scope>IDENTIFICATION</scope>
</reference>
<feature type="region of interest" description="Disordered" evidence="4">
    <location>
        <begin position="1339"/>
        <end position="1482"/>
    </location>
</feature>
<feature type="region of interest" description="Disordered" evidence="4">
    <location>
        <begin position="1005"/>
        <end position="1024"/>
    </location>
</feature>
<feature type="compositionally biased region" description="Basic and acidic residues" evidence="4">
    <location>
        <begin position="1825"/>
        <end position="1836"/>
    </location>
</feature>
<dbReference type="InterPro" id="IPR015943">
    <property type="entry name" value="WD40/YVTN_repeat-like_dom_sf"/>
</dbReference>
<keyword evidence="2" id="KW-0804">Transcription</keyword>
<feature type="compositionally biased region" description="Polar residues" evidence="4">
    <location>
        <begin position="1741"/>
        <end position="1752"/>
    </location>
</feature>
<keyword evidence="3" id="KW-0539">Nucleus</keyword>
<feature type="region of interest" description="Disordered" evidence="4">
    <location>
        <begin position="1201"/>
        <end position="1316"/>
    </location>
</feature>
<dbReference type="Gene3D" id="2.130.10.10">
    <property type="entry name" value="YVTN repeat-like/Quinoprotein amine dehydrogenase"/>
    <property type="match status" value="1"/>
</dbReference>
<feature type="compositionally biased region" description="Polar residues" evidence="4">
    <location>
        <begin position="1073"/>
        <end position="1088"/>
    </location>
</feature>
<proteinExistence type="predicted"/>
<feature type="region of interest" description="Disordered" evidence="4">
    <location>
        <begin position="2207"/>
        <end position="2298"/>
    </location>
</feature>
<feature type="compositionally biased region" description="Polar residues" evidence="4">
    <location>
        <begin position="524"/>
        <end position="533"/>
    </location>
</feature>
<feature type="compositionally biased region" description="Basic and acidic residues" evidence="4">
    <location>
        <begin position="1012"/>
        <end position="1024"/>
    </location>
</feature>
<feature type="compositionally biased region" description="Basic and acidic residues" evidence="4">
    <location>
        <begin position="2214"/>
        <end position="2224"/>
    </location>
</feature>
<dbReference type="InterPro" id="IPR052416">
    <property type="entry name" value="GTF3C_component"/>
</dbReference>
<feature type="region of interest" description="Disordered" evidence="4">
    <location>
        <begin position="1043"/>
        <end position="1088"/>
    </location>
</feature>
<feature type="region of interest" description="Disordered" evidence="4">
    <location>
        <begin position="237"/>
        <end position="296"/>
    </location>
</feature>
<feature type="region of interest" description="Disordered" evidence="4">
    <location>
        <begin position="169"/>
        <end position="201"/>
    </location>
</feature>
<dbReference type="SUPFAM" id="SSF50978">
    <property type="entry name" value="WD40 repeat-like"/>
    <property type="match status" value="1"/>
</dbReference>
<dbReference type="PANTHER" id="PTHR15052">
    <property type="entry name" value="RNA POLYMERASE III TRANSCRIPTION INITIATION FACTOR COMPLEX SUBUNIT"/>
    <property type="match status" value="1"/>
</dbReference>
<feature type="compositionally biased region" description="Low complexity" evidence="4">
    <location>
        <begin position="18"/>
        <end position="34"/>
    </location>
</feature>
<name>A0ABM5H487_DRORH</name>
<feature type="region of interest" description="Disordered" evidence="4">
    <location>
        <begin position="1"/>
        <end position="45"/>
    </location>
</feature>
<evidence type="ECO:0000256" key="4">
    <source>
        <dbReference type="SAM" id="MobiDB-lite"/>
    </source>
</evidence>
<organism evidence="5 6">
    <name type="scientific">Drosophila rhopaloa</name>
    <name type="common">Fruit fly</name>
    <dbReference type="NCBI Taxonomy" id="1041015"/>
    <lineage>
        <taxon>Eukaryota</taxon>
        <taxon>Metazoa</taxon>
        <taxon>Ecdysozoa</taxon>
        <taxon>Arthropoda</taxon>
        <taxon>Hexapoda</taxon>
        <taxon>Insecta</taxon>
        <taxon>Pterygota</taxon>
        <taxon>Neoptera</taxon>
        <taxon>Endopterygota</taxon>
        <taxon>Diptera</taxon>
        <taxon>Brachycera</taxon>
        <taxon>Muscomorpha</taxon>
        <taxon>Ephydroidea</taxon>
        <taxon>Drosophilidae</taxon>
        <taxon>Drosophila</taxon>
        <taxon>Sophophora</taxon>
    </lineage>
</organism>
<evidence type="ECO:0008006" key="7">
    <source>
        <dbReference type="Google" id="ProtNLM"/>
    </source>
</evidence>
<evidence type="ECO:0000256" key="2">
    <source>
        <dbReference type="ARBA" id="ARBA00023163"/>
    </source>
</evidence>
<dbReference type="InterPro" id="IPR036322">
    <property type="entry name" value="WD40_repeat_dom_sf"/>
</dbReference>
<comment type="subcellular location">
    <subcellularLocation>
        <location evidence="1">Nucleus</location>
    </subcellularLocation>
</comment>
<feature type="region of interest" description="Disordered" evidence="4">
    <location>
        <begin position="1502"/>
        <end position="2005"/>
    </location>
</feature>
<dbReference type="GeneID" id="108041006"/>
<feature type="compositionally biased region" description="Basic and acidic residues" evidence="4">
    <location>
        <begin position="1505"/>
        <end position="1527"/>
    </location>
</feature>